<organism evidence="8 9">
    <name type="scientific">Dreissena polymorpha</name>
    <name type="common">Zebra mussel</name>
    <name type="synonym">Mytilus polymorpha</name>
    <dbReference type="NCBI Taxonomy" id="45954"/>
    <lineage>
        <taxon>Eukaryota</taxon>
        <taxon>Metazoa</taxon>
        <taxon>Spiralia</taxon>
        <taxon>Lophotrochozoa</taxon>
        <taxon>Mollusca</taxon>
        <taxon>Bivalvia</taxon>
        <taxon>Autobranchia</taxon>
        <taxon>Heteroconchia</taxon>
        <taxon>Euheterodonta</taxon>
        <taxon>Imparidentia</taxon>
        <taxon>Neoheterodontei</taxon>
        <taxon>Myida</taxon>
        <taxon>Dreissenoidea</taxon>
        <taxon>Dreissenidae</taxon>
        <taxon>Dreissena</taxon>
    </lineage>
</organism>
<feature type="transmembrane region" description="Helical" evidence="6">
    <location>
        <begin position="130"/>
        <end position="150"/>
    </location>
</feature>
<dbReference type="InterPro" id="IPR017452">
    <property type="entry name" value="GPCR_Rhodpsn_7TM"/>
</dbReference>
<proteinExistence type="inferred from homology"/>
<evidence type="ECO:0000313" key="9">
    <source>
        <dbReference type="Proteomes" id="UP000828390"/>
    </source>
</evidence>
<evidence type="ECO:0000256" key="6">
    <source>
        <dbReference type="SAM" id="Phobius"/>
    </source>
</evidence>
<name>A0A9D4H8S8_DREPO</name>
<evidence type="ECO:0000256" key="2">
    <source>
        <dbReference type="ARBA" id="ARBA00022692"/>
    </source>
</evidence>
<dbReference type="PROSITE" id="PS00237">
    <property type="entry name" value="G_PROTEIN_RECEP_F1_1"/>
    <property type="match status" value="1"/>
</dbReference>
<reference evidence="8" key="1">
    <citation type="journal article" date="2019" name="bioRxiv">
        <title>The Genome of the Zebra Mussel, Dreissena polymorpha: A Resource for Invasive Species Research.</title>
        <authorList>
            <person name="McCartney M.A."/>
            <person name="Auch B."/>
            <person name="Kono T."/>
            <person name="Mallez S."/>
            <person name="Zhang Y."/>
            <person name="Obille A."/>
            <person name="Becker A."/>
            <person name="Abrahante J.E."/>
            <person name="Garbe J."/>
            <person name="Badalamenti J.P."/>
            <person name="Herman A."/>
            <person name="Mangelson H."/>
            <person name="Liachko I."/>
            <person name="Sullivan S."/>
            <person name="Sone E.D."/>
            <person name="Koren S."/>
            <person name="Silverstein K.A.T."/>
            <person name="Beckman K.B."/>
            <person name="Gohl D.M."/>
        </authorList>
    </citation>
    <scope>NUCLEOTIDE SEQUENCE</scope>
    <source>
        <strain evidence="8">Duluth1</strain>
        <tissue evidence="8">Whole animal</tissue>
    </source>
</reference>
<keyword evidence="5" id="KW-0675">Receptor</keyword>
<evidence type="ECO:0000256" key="5">
    <source>
        <dbReference type="RuleBase" id="RU000688"/>
    </source>
</evidence>
<dbReference type="PRINTS" id="PR00237">
    <property type="entry name" value="GPCRRHODOPSN"/>
</dbReference>
<dbReference type="Pfam" id="PF00001">
    <property type="entry name" value="7tm_1"/>
    <property type="match status" value="1"/>
</dbReference>
<dbReference type="AlphaFoldDB" id="A0A9D4H8S8"/>
<evidence type="ECO:0000256" key="3">
    <source>
        <dbReference type="ARBA" id="ARBA00022989"/>
    </source>
</evidence>
<keyword evidence="5" id="KW-0807">Transducer</keyword>
<dbReference type="Proteomes" id="UP000828390">
    <property type="component" value="Unassembled WGS sequence"/>
</dbReference>
<comment type="caution">
    <text evidence="8">The sequence shown here is derived from an EMBL/GenBank/DDBJ whole genome shotgun (WGS) entry which is preliminary data.</text>
</comment>
<protein>
    <recommendedName>
        <fullName evidence="7">G-protein coupled receptors family 1 profile domain-containing protein</fullName>
    </recommendedName>
</protein>
<dbReference type="PROSITE" id="PS50262">
    <property type="entry name" value="G_PROTEIN_RECEP_F1_2"/>
    <property type="match status" value="1"/>
</dbReference>
<feature type="transmembrane region" description="Helical" evidence="6">
    <location>
        <begin position="89"/>
        <end position="109"/>
    </location>
</feature>
<dbReference type="EMBL" id="JAIWYP010000004">
    <property type="protein sequence ID" value="KAH3831744.1"/>
    <property type="molecule type" value="Genomic_DNA"/>
</dbReference>
<feature type="transmembrane region" description="Helical" evidence="6">
    <location>
        <begin position="48"/>
        <end position="69"/>
    </location>
</feature>
<sequence>MPEVGDKTARWYLSLIVLTPVILLGLVGNCLSMLTWSRGSNRNKSTAVLLTCLAVTDTIVLAIPALEMWADEVFNFKLRLPHVVLCKLFAWASYFGPTMSSWIIVLVTLERFVSIWFPVRVRYLCTKVKMRIAIISVGLILAFVYSPFLILTDIRPTNETGMLNGTKLACDVNYNTTFFLYYVPVWMWIDFVLLFGLPFVIVVIGNVMILYKIFKSRKAFSKKNRHVSERTRAANSFTMRAIALSIILLVCLLPVTSKEVYHSQTGTNHEGLLQVVVSVLLYANSALNFLLYCAIGTGFRTDMKKVLRSLCSRRRVSLNYEETTRVNYVR</sequence>
<keyword evidence="3 6" id="KW-1133">Transmembrane helix</keyword>
<evidence type="ECO:0000256" key="1">
    <source>
        <dbReference type="ARBA" id="ARBA00004370"/>
    </source>
</evidence>
<dbReference type="PANTHER" id="PTHR46641:SF25">
    <property type="entry name" value="CNMAMIDE RECEPTOR-RELATED"/>
    <property type="match status" value="1"/>
</dbReference>
<feature type="transmembrane region" description="Helical" evidence="6">
    <location>
        <begin position="12"/>
        <end position="36"/>
    </location>
</feature>
<comment type="subcellular location">
    <subcellularLocation>
        <location evidence="1">Membrane</location>
    </subcellularLocation>
</comment>
<evidence type="ECO:0000256" key="4">
    <source>
        <dbReference type="ARBA" id="ARBA00023136"/>
    </source>
</evidence>
<evidence type="ECO:0000313" key="8">
    <source>
        <dbReference type="EMBL" id="KAH3831744.1"/>
    </source>
</evidence>
<gene>
    <name evidence="8" type="ORF">DPMN_105014</name>
</gene>
<dbReference type="CDD" id="cd14978">
    <property type="entry name" value="7tmA_FMRFamide_R-like"/>
    <property type="match status" value="1"/>
</dbReference>
<keyword evidence="9" id="KW-1185">Reference proteome</keyword>
<dbReference type="InterPro" id="IPR052954">
    <property type="entry name" value="GPCR-Ligand_Int"/>
</dbReference>
<keyword evidence="4 6" id="KW-0472">Membrane</keyword>
<keyword evidence="2 5" id="KW-0812">Transmembrane</keyword>
<evidence type="ECO:0000259" key="7">
    <source>
        <dbReference type="PROSITE" id="PS50262"/>
    </source>
</evidence>
<feature type="transmembrane region" description="Helical" evidence="6">
    <location>
        <begin position="275"/>
        <end position="295"/>
    </location>
</feature>
<dbReference type="GO" id="GO:0004930">
    <property type="term" value="F:G protein-coupled receptor activity"/>
    <property type="evidence" value="ECO:0007669"/>
    <property type="project" value="UniProtKB-KW"/>
</dbReference>
<keyword evidence="5" id="KW-0297">G-protein coupled receptor</keyword>
<feature type="transmembrane region" description="Helical" evidence="6">
    <location>
        <begin position="185"/>
        <end position="211"/>
    </location>
</feature>
<reference evidence="8" key="2">
    <citation type="submission" date="2020-11" db="EMBL/GenBank/DDBJ databases">
        <authorList>
            <person name="McCartney M.A."/>
            <person name="Auch B."/>
            <person name="Kono T."/>
            <person name="Mallez S."/>
            <person name="Becker A."/>
            <person name="Gohl D.M."/>
            <person name="Silverstein K.A.T."/>
            <person name="Koren S."/>
            <person name="Bechman K.B."/>
            <person name="Herman A."/>
            <person name="Abrahante J.E."/>
            <person name="Garbe J."/>
        </authorList>
    </citation>
    <scope>NUCLEOTIDE SEQUENCE</scope>
    <source>
        <strain evidence="8">Duluth1</strain>
        <tissue evidence="8">Whole animal</tissue>
    </source>
</reference>
<accession>A0A9D4H8S8</accession>
<dbReference type="InterPro" id="IPR000276">
    <property type="entry name" value="GPCR_Rhodpsn"/>
</dbReference>
<feature type="domain" description="G-protein coupled receptors family 1 profile" evidence="7">
    <location>
        <begin position="28"/>
        <end position="292"/>
    </location>
</feature>
<dbReference type="Gene3D" id="1.20.1070.10">
    <property type="entry name" value="Rhodopsin 7-helix transmembrane proteins"/>
    <property type="match status" value="1"/>
</dbReference>
<comment type="similarity">
    <text evidence="5">Belongs to the G-protein coupled receptor 1 family.</text>
</comment>
<feature type="transmembrane region" description="Helical" evidence="6">
    <location>
        <begin position="232"/>
        <end position="255"/>
    </location>
</feature>
<dbReference type="GO" id="GO:0016020">
    <property type="term" value="C:membrane"/>
    <property type="evidence" value="ECO:0007669"/>
    <property type="project" value="UniProtKB-SubCell"/>
</dbReference>
<dbReference type="PANTHER" id="PTHR46641">
    <property type="entry name" value="FMRFAMIDE RECEPTOR-RELATED"/>
    <property type="match status" value="1"/>
</dbReference>
<dbReference type="SUPFAM" id="SSF81321">
    <property type="entry name" value="Family A G protein-coupled receptor-like"/>
    <property type="match status" value="1"/>
</dbReference>